<keyword evidence="5 9" id="KW-0479">Metal-binding</keyword>
<dbReference type="GO" id="GO:0006518">
    <property type="term" value="P:peptide metabolic process"/>
    <property type="evidence" value="ECO:0007669"/>
    <property type="project" value="TreeGrafter"/>
</dbReference>
<proteinExistence type="inferred from homology"/>
<evidence type="ECO:0000256" key="4">
    <source>
        <dbReference type="ARBA" id="ARBA00022670"/>
    </source>
</evidence>
<reference evidence="12" key="1">
    <citation type="journal article" date="2018" name="Nat. Microbiol.">
        <title>Leveraging single-cell genomics to expand the fungal tree of life.</title>
        <authorList>
            <person name="Ahrendt S.R."/>
            <person name="Quandt C.A."/>
            <person name="Ciobanu D."/>
            <person name="Clum A."/>
            <person name="Salamov A."/>
            <person name="Andreopoulos B."/>
            <person name="Cheng J.F."/>
            <person name="Woyke T."/>
            <person name="Pelin A."/>
            <person name="Henrissat B."/>
            <person name="Reynolds N.K."/>
            <person name="Benny G.L."/>
            <person name="Smith M.E."/>
            <person name="James T.Y."/>
            <person name="Grigoriev I.V."/>
        </authorList>
    </citation>
    <scope>NUCLEOTIDE SEQUENCE [LARGE SCALE GENOMIC DNA]</scope>
    <source>
        <strain evidence="12">RSA 468</strain>
    </source>
</reference>
<evidence type="ECO:0000313" key="11">
    <source>
        <dbReference type="EMBL" id="RKP35031.1"/>
    </source>
</evidence>
<organism evidence="11 12">
    <name type="scientific">Dimargaris cristalligena</name>
    <dbReference type="NCBI Taxonomy" id="215637"/>
    <lineage>
        <taxon>Eukaryota</taxon>
        <taxon>Fungi</taxon>
        <taxon>Fungi incertae sedis</taxon>
        <taxon>Zoopagomycota</taxon>
        <taxon>Kickxellomycotina</taxon>
        <taxon>Dimargaritomycetes</taxon>
        <taxon>Dimargaritales</taxon>
        <taxon>Dimargaritaceae</taxon>
        <taxon>Dimargaris</taxon>
    </lineage>
</organism>
<dbReference type="InterPro" id="IPR024079">
    <property type="entry name" value="MetalloPept_cat_dom_sf"/>
</dbReference>
<dbReference type="EMBL" id="ML002982">
    <property type="protein sequence ID" value="RKP35031.1"/>
    <property type="molecule type" value="Genomic_DNA"/>
</dbReference>
<comment type="subcellular location">
    <subcellularLocation>
        <location evidence="1">Cytoplasm</location>
    </subcellularLocation>
</comment>
<protein>
    <recommendedName>
        <fullName evidence="10">Peptidase M3A/M3B catalytic domain-containing protein</fullName>
    </recommendedName>
</protein>
<evidence type="ECO:0000256" key="5">
    <source>
        <dbReference type="ARBA" id="ARBA00022723"/>
    </source>
</evidence>
<dbReference type="Gene3D" id="1.10.1370.10">
    <property type="entry name" value="Neurolysin, domain 3"/>
    <property type="match status" value="1"/>
</dbReference>
<dbReference type="Proteomes" id="UP000268162">
    <property type="component" value="Unassembled WGS sequence"/>
</dbReference>
<sequence length="671" mass="76434">MPTDGRSALNWNYTPEQIDSETKAYVASKKQLLDRIAALSDSDATFDSVIVPLGQDENDTSTTLGVVTFFQHVSSDVALRDASTAAEQTLQEFEIECGMREDVFKVVDVVFKKTDRAALAPEDRRLLEKIHRDYRRDGLALPKPQLEELKTIRKRLAELSILFSRNLNEADVDRTFTRDELLGMPDDFLEGLETKEVDGETVYVVTTKYPDLFPVLTLAKREETRKKLNIAYDTRCKENIALLEEAIQLRHQAAQLLGYPNHAAFVLEEKMAKTPEKVGDFLSDMRQRLLPLGKSEIETFKNYQRETKQDLGEAPGDGAIYSWDYRFYMNQVKEREYNVDDEAVKQYFSMENVTNGMLDIYQTVLGLRFVETKDAPIWHSEVRVFEVWDSKTNDFIGHFYLDLFPRKGKYNHAACFPIRSGSLLADGSYSTPVAAMVANFSKPTPNAPSLLKHDEVTTYFHELGHVMHGLCSQTKWSRFHGTSTENDFVEAPSQMLENWCWEPEVLRGFSGHYETGAPIPDDLLNRLTKSKNVCAGLFNLRQIFFSLFDLSVHTQAGGKVDSVALWRSMREDVTLIRDVDSSAETWPAAGFGHIMGGYDAGYYGYMWSQVFSADMFYSRFKKEGVMNPKTGHDYRIEILKPGGSRDGMEHLKAFLGREPKIDPFFKSLGLN</sequence>
<comment type="similarity">
    <text evidence="2 9">Belongs to the peptidase M3 family.</text>
</comment>
<accession>A0A4P9ZQL9</accession>
<evidence type="ECO:0000259" key="10">
    <source>
        <dbReference type="Pfam" id="PF01432"/>
    </source>
</evidence>
<dbReference type="CDD" id="cd06455">
    <property type="entry name" value="M3A_TOP"/>
    <property type="match status" value="1"/>
</dbReference>
<keyword evidence="8 9" id="KW-0482">Metalloprotease</keyword>
<keyword evidence="4 9" id="KW-0645">Protease</keyword>
<evidence type="ECO:0000313" key="12">
    <source>
        <dbReference type="Proteomes" id="UP000268162"/>
    </source>
</evidence>
<dbReference type="PANTHER" id="PTHR11804:SF84">
    <property type="entry name" value="SACCHAROLYSIN"/>
    <property type="match status" value="1"/>
</dbReference>
<dbReference type="PANTHER" id="PTHR11804">
    <property type="entry name" value="PROTEASE M3 THIMET OLIGOPEPTIDASE-RELATED"/>
    <property type="match status" value="1"/>
</dbReference>
<keyword evidence="3" id="KW-0963">Cytoplasm</keyword>
<evidence type="ECO:0000256" key="6">
    <source>
        <dbReference type="ARBA" id="ARBA00022801"/>
    </source>
</evidence>
<dbReference type="InterPro" id="IPR024077">
    <property type="entry name" value="Neurolysin/TOP_dom2"/>
</dbReference>
<gene>
    <name evidence="11" type="ORF">BJ085DRAFT_40075</name>
</gene>
<evidence type="ECO:0000256" key="3">
    <source>
        <dbReference type="ARBA" id="ARBA00022490"/>
    </source>
</evidence>
<name>A0A4P9ZQL9_9FUNG</name>
<dbReference type="AlphaFoldDB" id="A0A4P9ZQL9"/>
<dbReference type="InterPro" id="IPR045090">
    <property type="entry name" value="Pept_M3A_M3B"/>
</dbReference>
<dbReference type="Gene3D" id="3.40.390.10">
    <property type="entry name" value="Collagenase (Catalytic Domain)"/>
    <property type="match status" value="1"/>
</dbReference>
<dbReference type="STRING" id="215637.A0A4P9ZQL9"/>
<keyword evidence="12" id="KW-1185">Reference proteome</keyword>
<dbReference type="GO" id="GO:0004222">
    <property type="term" value="F:metalloendopeptidase activity"/>
    <property type="evidence" value="ECO:0007669"/>
    <property type="project" value="InterPro"/>
</dbReference>
<keyword evidence="7 9" id="KW-0862">Zinc</keyword>
<dbReference type="FunFam" id="3.40.390.10:FF:000006">
    <property type="entry name" value="Thimet oligopeptidase 1"/>
    <property type="match status" value="1"/>
</dbReference>
<evidence type="ECO:0000256" key="9">
    <source>
        <dbReference type="RuleBase" id="RU003435"/>
    </source>
</evidence>
<dbReference type="GO" id="GO:0046872">
    <property type="term" value="F:metal ion binding"/>
    <property type="evidence" value="ECO:0007669"/>
    <property type="project" value="UniProtKB-UniRule"/>
</dbReference>
<dbReference type="InterPro" id="IPR024080">
    <property type="entry name" value="Neurolysin/TOP_N"/>
</dbReference>
<feature type="domain" description="Peptidase M3A/M3B catalytic" evidence="10">
    <location>
        <begin position="216"/>
        <end position="669"/>
    </location>
</feature>
<evidence type="ECO:0000256" key="1">
    <source>
        <dbReference type="ARBA" id="ARBA00004496"/>
    </source>
</evidence>
<comment type="cofactor">
    <cofactor evidence="9">
        <name>Zn(2+)</name>
        <dbReference type="ChEBI" id="CHEBI:29105"/>
    </cofactor>
    <text evidence="9">Binds 1 zinc ion.</text>
</comment>
<dbReference type="GO" id="GO:0006508">
    <property type="term" value="P:proteolysis"/>
    <property type="evidence" value="ECO:0007669"/>
    <property type="project" value="UniProtKB-KW"/>
</dbReference>
<evidence type="ECO:0000256" key="2">
    <source>
        <dbReference type="ARBA" id="ARBA00006040"/>
    </source>
</evidence>
<keyword evidence="6 9" id="KW-0378">Hydrolase</keyword>
<dbReference type="InterPro" id="IPR001567">
    <property type="entry name" value="Pept_M3A_M3B_dom"/>
</dbReference>
<evidence type="ECO:0000256" key="7">
    <source>
        <dbReference type="ARBA" id="ARBA00022833"/>
    </source>
</evidence>
<dbReference type="Pfam" id="PF01432">
    <property type="entry name" value="Peptidase_M3"/>
    <property type="match status" value="1"/>
</dbReference>
<dbReference type="GO" id="GO:0005758">
    <property type="term" value="C:mitochondrial intermembrane space"/>
    <property type="evidence" value="ECO:0007669"/>
    <property type="project" value="TreeGrafter"/>
</dbReference>
<dbReference type="SUPFAM" id="SSF55486">
    <property type="entry name" value="Metalloproteases ('zincins'), catalytic domain"/>
    <property type="match status" value="1"/>
</dbReference>
<dbReference type="Gene3D" id="1.20.1050.40">
    <property type="entry name" value="Endopeptidase. Chain P, domain 1"/>
    <property type="match status" value="1"/>
</dbReference>
<evidence type="ECO:0000256" key="8">
    <source>
        <dbReference type="ARBA" id="ARBA00023049"/>
    </source>
</evidence>
<dbReference type="FunFam" id="1.20.1050.40:FF:000001">
    <property type="entry name" value="Thimet oligopeptidase 1"/>
    <property type="match status" value="1"/>
</dbReference>